<reference evidence="3 4" key="1">
    <citation type="journal article" date="2015" name="Stand. Genomic Sci.">
        <title>Genomic Encyclopedia of Bacterial and Archaeal Type Strains, Phase III: the genomes of soil and plant-associated and newly described type strains.</title>
        <authorList>
            <person name="Whitman W.B."/>
            <person name="Woyke T."/>
            <person name="Klenk H.P."/>
            <person name="Zhou Y."/>
            <person name="Lilburn T.G."/>
            <person name="Beck B.J."/>
            <person name="De Vos P."/>
            <person name="Vandamme P."/>
            <person name="Eisen J.A."/>
            <person name="Garrity G."/>
            <person name="Hugenholtz P."/>
            <person name="Kyrpides N.C."/>
        </authorList>
    </citation>
    <scope>NUCLEOTIDE SEQUENCE [LARGE SCALE GENOMIC DNA]</scope>
    <source>
        <strain evidence="3 4">CECT 8445</strain>
    </source>
</reference>
<feature type="chain" id="PRO_5020210325" evidence="1">
    <location>
        <begin position="20"/>
        <end position="203"/>
    </location>
</feature>
<dbReference type="RefSeq" id="WP_132705438.1">
    <property type="nucleotide sequence ID" value="NZ_SMGI01000004.1"/>
</dbReference>
<proteinExistence type="predicted"/>
<dbReference type="Pfam" id="PF13568">
    <property type="entry name" value="OMP_b-brl_2"/>
    <property type="match status" value="1"/>
</dbReference>
<accession>A0A4R1KKS2</accession>
<name>A0A4R1KKS2_9FLAO</name>
<feature type="signal peptide" evidence="1">
    <location>
        <begin position="1"/>
        <end position="19"/>
    </location>
</feature>
<dbReference type="OrthoDB" id="947434at2"/>
<feature type="domain" description="Outer membrane protein beta-barrel" evidence="2">
    <location>
        <begin position="19"/>
        <end position="173"/>
    </location>
</feature>
<dbReference type="EMBL" id="SMGI01000004">
    <property type="protein sequence ID" value="TCK65000.1"/>
    <property type="molecule type" value="Genomic_DNA"/>
</dbReference>
<evidence type="ECO:0000313" key="3">
    <source>
        <dbReference type="EMBL" id="TCK65000.1"/>
    </source>
</evidence>
<dbReference type="AlphaFoldDB" id="A0A4R1KKS2"/>
<evidence type="ECO:0000313" key="4">
    <source>
        <dbReference type="Proteomes" id="UP000295714"/>
    </source>
</evidence>
<sequence>MIKKVLLFLTVFSSLSALSQINYGVTTGLNISRLNEEFKAVNGSFFNTSSMGLKLGMFSEIPINDKILLSPKLIYSQMGDRDKNYDSSRSLDASNIDYKLDYLTIPLNVRFFDKLYVEVGPQIGILINDSRESLDLGDLDSSIDIGANLEFGYKINDFRVGLNVYHGFTNVFEIEQTPPLSFRDLNIRNFALSFNLNYIVFSN</sequence>
<gene>
    <name evidence="3" type="ORF">DFQ05_2212</name>
</gene>
<keyword evidence="1" id="KW-0732">Signal</keyword>
<evidence type="ECO:0000259" key="2">
    <source>
        <dbReference type="Pfam" id="PF13568"/>
    </source>
</evidence>
<comment type="caution">
    <text evidence="3">The sequence shown here is derived from an EMBL/GenBank/DDBJ whole genome shotgun (WGS) entry which is preliminary data.</text>
</comment>
<organism evidence="3 4">
    <name type="scientific">Winogradskyella wandonensis</name>
    <dbReference type="NCBI Taxonomy" id="1442586"/>
    <lineage>
        <taxon>Bacteria</taxon>
        <taxon>Pseudomonadati</taxon>
        <taxon>Bacteroidota</taxon>
        <taxon>Flavobacteriia</taxon>
        <taxon>Flavobacteriales</taxon>
        <taxon>Flavobacteriaceae</taxon>
        <taxon>Winogradskyella</taxon>
    </lineage>
</organism>
<evidence type="ECO:0000256" key="1">
    <source>
        <dbReference type="SAM" id="SignalP"/>
    </source>
</evidence>
<dbReference type="Proteomes" id="UP000295714">
    <property type="component" value="Unassembled WGS sequence"/>
</dbReference>
<dbReference type="InterPro" id="IPR025665">
    <property type="entry name" value="Beta-barrel_OMP_2"/>
</dbReference>
<keyword evidence="4" id="KW-1185">Reference proteome</keyword>
<protein>
    <submittedName>
        <fullName evidence="3">Outer membrane protein with beta-barrel domain</fullName>
    </submittedName>
</protein>